<protein>
    <submittedName>
        <fullName evidence="2">Uncharacterized protein</fullName>
    </submittedName>
</protein>
<dbReference type="AlphaFoldDB" id="A0A068USH2"/>
<dbReference type="EMBL" id="HG739139">
    <property type="protein sequence ID" value="CDP11381.1"/>
    <property type="molecule type" value="Genomic_DNA"/>
</dbReference>
<feature type="compositionally biased region" description="Basic and acidic residues" evidence="1">
    <location>
        <begin position="23"/>
        <end position="33"/>
    </location>
</feature>
<reference evidence="3" key="1">
    <citation type="journal article" date="2014" name="Science">
        <title>The coffee genome provides insight into the convergent evolution of caffeine biosynthesis.</title>
        <authorList>
            <person name="Denoeud F."/>
            <person name="Carretero-Paulet L."/>
            <person name="Dereeper A."/>
            <person name="Droc G."/>
            <person name="Guyot R."/>
            <person name="Pietrella M."/>
            <person name="Zheng C."/>
            <person name="Alberti A."/>
            <person name="Anthony F."/>
            <person name="Aprea G."/>
            <person name="Aury J.M."/>
            <person name="Bento P."/>
            <person name="Bernard M."/>
            <person name="Bocs S."/>
            <person name="Campa C."/>
            <person name="Cenci A."/>
            <person name="Combes M.C."/>
            <person name="Crouzillat D."/>
            <person name="Da Silva C."/>
            <person name="Daddiego L."/>
            <person name="De Bellis F."/>
            <person name="Dussert S."/>
            <person name="Garsmeur O."/>
            <person name="Gayraud T."/>
            <person name="Guignon V."/>
            <person name="Jahn K."/>
            <person name="Jamilloux V."/>
            <person name="Joet T."/>
            <person name="Labadie K."/>
            <person name="Lan T."/>
            <person name="Leclercq J."/>
            <person name="Lepelley M."/>
            <person name="Leroy T."/>
            <person name="Li L.T."/>
            <person name="Librado P."/>
            <person name="Lopez L."/>
            <person name="Munoz A."/>
            <person name="Noel B."/>
            <person name="Pallavicini A."/>
            <person name="Perrotta G."/>
            <person name="Poncet V."/>
            <person name="Pot D."/>
            <person name="Priyono X."/>
            <person name="Rigoreau M."/>
            <person name="Rouard M."/>
            <person name="Rozas J."/>
            <person name="Tranchant-Dubreuil C."/>
            <person name="VanBuren R."/>
            <person name="Zhang Q."/>
            <person name="Andrade A.C."/>
            <person name="Argout X."/>
            <person name="Bertrand B."/>
            <person name="de Kochko A."/>
            <person name="Graziosi G."/>
            <person name="Henry R.J."/>
            <person name="Jayarama X."/>
            <person name="Ming R."/>
            <person name="Nagai C."/>
            <person name="Rounsley S."/>
            <person name="Sankoff D."/>
            <person name="Giuliano G."/>
            <person name="Albert V.A."/>
            <person name="Wincker P."/>
            <person name="Lashermes P."/>
        </authorList>
    </citation>
    <scope>NUCLEOTIDE SEQUENCE [LARGE SCALE GENOMIC DNA]</scope>
    <source>
        <strain evidence="3">cv. DH200-94</strain>
    </source>
</reference>
<keyword evidence="3" id="KW-1185">Reference proteome</keyword>
<accession>A0A068USH2</accession>
<gene>
    <name evidence="2" type="ORF">GSCOC_T00033609001</name>
</gene>
<sequence>MAEKENSEIMEPQIRIILKSPKKPVEPPKKPEKPPVVVIEKPKEPVHRPIFPGKDDWKGN</sequence>
<evidence type="ECO:0000256" key="1">
    <source>
        <dbReference type="SAM" id="MobiDB-lite"/>
    </source>
</evidence>
<feature type="compositionally biased region" description="Basic and acidic residues" evidence="1">
    <location>
        <begin position="40"/>
        <end position="60"/>
    </location>
</feature>
<dbReference type="Gramene" id="CDP11381">
    <property type="protein sequence ID" value="CDP11381"/>
    <property type="gene ID" value="GSCOC_T00033609001"/>
</dbReference>
<evidence type="ECO:0000313" key="2">
    <source>
        <dbReference type="EMBL" id="CDP11381.1"/>
    </source>
</evidence>
<organism evidence="2 3">
    <name type="scientific">Coffea canephora</name>
    <name type="common">Robusta coffee</name>
    <dbReference type="NCBI Taxonomy" id="49390"/>
    <lineage>
        <taxon>Eukaryota</taxon>
        <taxon>Viridiplantae</taxon>
        <taxon>Streptophyta</taxon>
        <taxon>Embryophyta</taxon>
        <taxon>Tracheophyta</taxon>
        <taxon>Spermatophyta</taxon>
        <taxon>Magnoliopsida</taxon>
        <taxon>eudicotyledons</taxon>
        <taxon>Gunneridae</taxon>
        <taxon>Pentapetalae</taxon>
        <taxon>asterids</taxon>
        <taxon>lamiids</taxon>
        <taxon>Gentianales</taxon>
        <taxon>Rubiaceae</taxon>
        <taxon>Ixoroideae</taxon>
        <taxon>Gardenieae complex</taxon>
        <taxon>Bertiereae - Coffeeae clade</taxon>
        <taxon>Coffeeae</taxon>
        <taxon>Coffea</taxon>
    </lineage>
</organism>
<evidence type="ECO:0000313" key="3">
    <source>
        <dbReference type="Proteomes" id="UP000295252"/>
    </source>
</evidence>
<dbReference type="InParanoid" id="A0A068USH2"/>
<dbReference type="Proteomes" id="UP000295252">
    <property type="component" value="Chromosome II"/>
</dbReference>
<feature type="region of interest" description="Disordered" evidence="1">
    <location>
        <begin position="20"/>
        <end position="60"/>
    </location>
</feature>
<proteinExistence type="predicted"/>
<name>A0A068USH2_COFCA</name>